<dbReference type="AlphaFoldDB" id="A0A645DYE9"/>
<sequence length="231" mass="26076">MIILVKIGYKLLSLIPLIRATPGTHITKPTVKHILSYCDINRICPGSVINAGKLGPFGLLLKELYVLQNFSRQVSAYKNGVIKEEYPSINGYLFNNLTVGCDSSIIIHAPSGQLPEKILQNIGVGEFISSGVVLDGVTEVFDRNYMVLDCNCIQFGGIFPQLNYPKVLYIIPLYKLFCFNLDVWDNFHEIPHILQGYFVFRNGNAVEPYCSKRVRNCICKYLPVLIIVYSY</sequence>
<proteinExistence type="predicted"/>
<evidence type="ECO:0000313" key="1">
    <source>
        <dbReference type="EMBL" id="MPM94407.1"/>
    </source>
</evidence>
<reference evidence="1" key="1">
    <citation type="submission" date="2019-08" db="EMBL/GenBank/DDBJ databases">
        <authorList>
            <person name="Kucharzyk K."/>
            <person name="Murdoch R.W."/>
            <person name="Higgins S."/>
            <person name="Loffler F."/>
        </authorList>
    </citation>
    <scope>NUCLEOTIDE SEQUENCE</scope>
</reference>
<comment type="caution">
    <text evidence="1">The sequence shown here is derived from an EMBL/GenBank/DDBJ whole genome shotgun (WGS) entry which is preliminary data.</text>
</comment>
<organism evidence="1">
    <name type="scientific">bioreactor metagenome</name>
    <dbReference type="NCBI Taxonomy" id="1076179"/>
    <lineage>
        <taxon>unclassified sequences</taxon>
        <taxon>metagenomes</taxon>
        <taxon>ecological metagenomes</taxon>
    </lineage>
</organism>
<dbReference type="EMBL" id="VSSQ01041051">
    <property type="protein sequence ID" value="MPM94407.1"/>
    <property type="molecule type" value="Genomic_DNA"/>
</dbReference>
<protein>
    <submittedName>
        <fullName evidence="1">Uncharacterized protein</fullName>
    </submittedName>
</protein>
<name>A0A645DYE9_9ZZZZ</name>
<accession>A0A645DYE9</accession>
<gene>
    <name evidence="1" type="ORF">SDC9_141553</name>
</gene>